<gene>
    <name evidence="2" type="ORF">IDM40_03085</name>
</gene>
<dbReference type="RefSeq" id="WP_193120343.1">
    <property type="nucleotide sequence ID" value="NZ_JADBGI010000002.1"/>
</dbReference>
<organism evidence="2 3">
    <name type="scientific">Nocardiopsis coralli</name>
    <dbReference type="NCBI Taxonomy" id="2772213"/>
    <lineage>
        <taxon>Bacteria</taxon>
        <taxon>Bacillati</taxon>
        <taxon>Actinomycetota</taxon>
        <taxon>Actinomycetes</taxon>
        <taxon>Streptosporangiales</taxon>
        <taxon>Nocardiopsidaceae</taxon>
        <taxon>Nocardiopsis</taxon>
    </lineage>
</organism>
<dbReference type="Proteomes" id="UP000806528">
    <property type="component" value="Unassembled WGS sequence"/>
</dbReference>
<keyword evidence="3" id="KW-1185">Reference proteome</keyword>
<evidence type="ECO:0000313" key="2">
    <source>
        <dbReference type="EMBL" id="MBE2997695.1"/>
    </source>
</evidence>
<proteinExistence type="predicted"/>
<evidence type="ECO:0000313" key="3">
    <source>
        <dbReference type="Proteomes" id="UP000806528"/>
    </source>
</evidence>
<name>A0ABR9P1R5_9ACTN</name>
<dbReference type="Pfam" id="PF04149">
    <property type="entry name" value="DUF397"/>
    <property type="match status" value="2"/>
</dbReference>
<reference evidence="2 3" key="1">
    <citation type="submission" date="2020-09" db="EMBL/GenBank/DDBJ databases">
        <title>Diversity and distribution of actinomycetes associated with coral in the coast of Hainan.</title>
        <authorList>
            <person name="Li F."/>
        </authorList>
    </citation>
    <scope>NUCLEOTIDE SEQUENCE [LARGE SCALE GENOMIC DNA]</scope>
    <source>
        <strain evidence="2 3">HNM0947</strain>
    </source>
</reference>
<dbReference type="EMBL" id="JADBGI010000002">
    <property type="protein sequence ID" value="MBE2997695.1"/>
    <property type="molecule type" value="Genomic_DNA"/>
</dbReference>
<sequence length="108" mass="11433">MSINHGLSFFKSSYSGDRAECVEVAAIPPNFRKSSYSGVNGNCVEVAHTPASFRKSSYTGVNNNCVEVADLPCGAAVRDSKNPDAGHLPFPASEWTAFLTSAGIGHRP</sequence>
<feature type="domain" description="DUF397" evidence="1">
    <location>
        <begin position="31"/>
        <end position="51"/>
    </location>
</feature>
<protein>
    <submittedName>
        <fullName evidence="2">DUF397 domain-containing protein</fullName>
    </submittedName>
</protein>
<evidence type="ECO:0000259" key="1">
    <source>
        <dbReference type="Pfam" id="PF04149"/>
    </source>
</evidence>
<accession>A0ABR9P1R5</accession>
<dbReference type="InterPro" id="IPR007278">
    <property type="entry name" value="DUF397"/>
</dbReference>
<comment type="caution">
    <text evidence="2">The sequence shown here is derived from an EMBL/GenBank/DDBJ whole genome shotgun (WGS) entry which is preliminary data.</text>
</comment>
<feature type="domain" description="DUF397" evidence="1">
    <location>
        <begin position="52"/>
        <end position="102"/>
    </location>
</feature>